<keyword evidence="2 7" id="KW-0378">Hydrolase</keyword>
<keyword evidence="6" id="KW-0812">Transmembrane</keyword>
<dbReference type="Gene3D" id="3.40.1490.10">
    <property type="entry name" value="Bit1"/>
    <property type="match status" value="1"/>
</dbReference>
<dbReference type="PANTHER" id="PTHR12649">
    <property type="entry name" value="PEPTIDYL-TRNA HYDROLASE 2"/>
    <property type="match status" value="1"/>
</dbReference>
<gene>
    <name evidence="7" type="primary">PTRH2_2</name>
    <name evidence="7" type="ORF">HK100_008029</name>
</gene>
<comment type="similarity">
    <text evidence="3">Belongs to the PTH2 family.</text>
</comment>
<feature type="transmembrane region" description="Helical" evidence="6">
    <location>
        <begin position="82"/>
        <end position="100"/>
    </location>
</feature>
<evidence type="ECO:0000256" key="3">
    <source>
        <dbReference type="ARBA" id="ARBA00038050"/>
    </source>
</evidence>
<dbReference type="SUPFAM" id="SSF102462">
    <property type="entry name" value="Peptidyl-tRNA hydrolase II"/>
    <property type="match status" value="1"/>
</dbReference>
<dbReference type="Proteomes" id="UP001211907">
    <property type="component" value="Unassembled WGS sequence"/>
</dbReference>
<comment type="caution">
    <text evidence="7">The sequence shown here is derived from an EMBL/GenBank/DDBJ whole genome shotgun (WGS) entry which is preliminary data.</text>
</comment>
<dbReference type="EMBL" id="JADGJH010003849">
    <property type="protein sequence ID" value="KAJ3088463.1"/>
    <property type="molecule type" value="Genomic_DNA"/>
</dbReference>
<sequence>MGRLNPAPINSIYHITCVDEVSIADGGCGRICERGEIALVVANEVELGNAFEKHFDVFCFMSNYRESLIEFLSNVSFTGLDLVTACVVSLAFAFIVFYAVSSTAELVQRKHQQSRTNIFKNRSNTAIKGKKDKHDDDEENNDDDDDDDDEEEESGTEDESDFSEVEHTDASNKKPLLSKSGEGKGPWKMVLLVRTDLEMSKGKAAAQCCHATLASVRKIEKQDPGGLHRWEKYGQAKITVKCPNEEQMIALQKQARLLGIVAESIRDAGRTQIAANSRTVCAIGP</sequence>
<feature type="region of interest" description="Disordered" evidence="5">
    <location>
        <begin position="121"/>
        <end position="181"/>
    </location>
</feature>
<evidence type="ECO:0000256" key="5">
    <source>
        <dbReference type="SAM" id="MobiDB-lite"/>
    </source>
</evidence>
<keyword evidence="6" id="KW-0472">Membrane</keyword>
<accession>A0AAD5SN97</accession>
<dbReference type="InterPro" id="IPR023476">
    <property type="entry name" value="Pep_tRNA_hydro_II_dom_sf"/>
</dbReference>
<evidence type="ECO:0000256" key="1">
    <source>
        <dbReference type="ARBA" id="ARBA00013260"/>
    </source>
</evidence>
<dbReference type="EC" id="3.1.1.29" evidence="1"/>
<dbReference type="NCBIfam" id="TIGR00283">
    <property type="entry name" value="arch_pth2"/>
    <property type="match status" value="1"/>
</dbReference>
<dbReference type="GO" id="GO:0005829">
    <property type="term" value="C:cytosol"/>
    <property type="evidence" value="ECO:0007669"/>
    <property type="project" value="TreeGrafter"/>
</dbReference>
<keyword evidence="6" id="KW-1133">Transmembrane helix</keyword>
<organism evidence="7 8">
    <name type="scientific">Physocladia obscura</name>
    <dbReference type="NCBI Taxonomy" id="109957"/>
    <lineage>
        <taxon>Eukaryota</taxon>
        <taxon>Fungi</taxon>
        <taxon>Fungi incertae sedis</taxon>
        <taxon>Chytridiomycota</taxon>
        <taxon>Chytridiomycota incertae sedis</taxon>
        <taxon>Chytridiomycetes</taxon>
        <taxon>Chytridiales</taxon>
        <taxon>Chytriomycetaceae</taxon>
        <taxon>Physocladia</taxon>
    </lineage>
</organism>
<feature type="compositionally biased region" description="Acidic residues" evidence="5">
    <location>
        <begin position="135"/>
        <end position="163"/>
    </location>
</feature>
<evidence type="ECO:0000313" key="8">
    <source>
        <dbReference type="Proteomes" id="UP001211907"/>
    </source>
</evidence>
<dbReference type="PANTHER" id="PTHR12649:SF11">
    <property type="entry name" value="PEPTIDYL-TRNA HYDROLASE 2, MITOCHONDRIAL"/>
    <property type="match status" value="1"/>
</dbReference>
<dbReference type="AlphaFoldDB" id="A0AAD5SN97"/>
<dbReference type="Pfam" id="PF01981">
    <property type="entry name" value="PTH2"/>
    <property type="match status" value="1"/>
</dbReference>
<reference evidence="7" key="1">
    <citation type="submission" date="2020-05" db="EMBL/GenBank/DDBJ databases">
        <title>Phylogenomic resolution of chytrid fungi.</title>
        <authorList>
            <person name="Stajich J.E."/>
            <person name="Amses K."/>
            <person name="Simmons R."/>
            <person name="Seto K."/>
            <person name="Myers J."/>
            <person name="Bonds A."/>
            <person name="Quandt C.A."/>
            <person name="Barry K."/>
            <person name="Liu P."/>
            <person name="Grigoriev I."/>
            <person name="Longcore J.E."/>
            <person name="James T.Y."/>
        </authorList>
    </citation>
    <scope>NUCLEOTIDE SEQUENCE</scope>
    <source>
        <strain evidence="7">JEL0513</strain>
    </source>
</reference>
<protein>
    <recommendedName>
        <fullName evidence="1">peptidyl-tRNA hydrolase</fullName>
        <ecNumber evidence="1">3.1.1.29</ecNumber>
    </recommendedName>
</protein>
<keyword evidence="8" id="KW-1185">Reference proteome</keyword>
<evidence type="ECO:0000256" key="2">
    <source>
        <dbReference type="ARBA" id="ARBA00022801"/>
    </source>
</evidence>
<evidence type="ECO:0000256" key="4">
    <source>
        <dbReference type="ARBA" id="ARBA00048707"/>
    </source>
</evidence>
<dbReference type="GO" id="GO:0004045">
    <property type="term" value="F:peptidyl-tRNA hydrolase activity"/>
    <property type="evidence" value="ECO:0007669"/>
    <property type="project" value="UniProtKB-EC"/>
</dbReference>
<evidence type="ECO:0000313" key="7">
    <source>
        <dbReference type="EMBL" id="KAJ3088463.1"/>
    </source>
</evidence>
<dbReference type="InterPro" id="IPR002833">
    <property type="entry name" value="PTH2"/>
</dbReference>
<feature type="non-terminal residue" evidence="7">
    <location>
        <position position="285"/>
    </location>
</feature>
<dbReference type="CDD" id="cd02430">
    <property type="entry name" value="PTH2"/>
    <property type="match status" value="1"/>
</dbReference>
<evidence type="ECO:0000256" key="6">
    <source>
        <dbReference type="SAM" id="Phobius"/>
    </source>
</evidence>
<proteinExistence type="inferred from homology"/>
<comment type="catalytic activity">
    <reaction evidence="4">
        <text>an N-acyl-L-alpha-aminoacyl-tRNA + H2O = an N-acyl-L-amino acid + a tRNA + H(+)</text>
        <dbReference type="Rhea" id="RHEA:54448"/>
        <dbReference type="Rhea" id="RHEA-COMP:10123"/>
        <dbReference type="Rhea" id="RHEA-COMP:13883"/>
        <dbReference type="ChEBI" id="CHEBI:15377"/>
        <dbReference type="ChEBI" id="CHEBI:15378"/>
        <dbReference type="ChEBI" id="CHEBI:59874"/>
        <dbReference type="ChEBI" id="CHEBI:78442"/>
        <dbReference type="ChEBI" id="CHEBI:138191"/>
        <dbReference type="EC" id="3.1.1.29"/>
    </reaction>
</comment>
<name>A0AAD5SN97_9FUNG</name>
<dbReference type="FunFam" id="3.40.1490.10:FF:000001">
    <property type="entry name" value="Peptidyl-tRNA hydrolase 2"/>
    <property type="match status" value="1"/>
</dbReference>